<dbReference type="GO" id="GO:0009089">
    <property type="term" value="P:lysine biosynthetic process via diaminopimelate"/>
    <property type="evidence" value="ECO:0007669"/>
    <property type="project" value="UniProtKB-UniRule"/>
</dbReference>
<dbReference type="FunFam" id="3.10.310.10:FF:000004">
    <property type="entry name" value="Diaminopimelate epimerase"/>
    <property type="match status" value="1"/>
</dbReference>
<dbReference type="EC" id="5.1.1.7" evidence="3 9"/>
<comment type="subcellular location">
    <subcellularLocation>
        <location evidence="9">Cytoplasm</location>
    </subcellularLocation>
</comment>
<dbReference type="Proteomes" id="UP000234881">
    <property type="component" value="Unassembled WGS sequence"/>
</dbReference>
<dbReference type="GO" id="GO:0005829">
    <property type="term" value="C:cytosol"/>
    <property type="evidence" value="ECO:0007669"/>
    <property type="project" value="TreeGrafter"/>
</dbReference>
<dbReference type="InterPro" id="IPR018510">
    <property type="entry name" value="DAP_epimerase_AS"/>
</dbReference>
<feature type="binding site" evidence="9">
    <location>
        <position position="67"/>
    </location>
    <ligand>
        <name>substrate</name>
    </ligand>
</feature>
<evidence type="ECO:0000256" key="2">
    <source>
        <dbReference type="ARBA" id="ARBA00010219"/>
    </source>
</evidence>
<evidence type="ECO:0000256" key="7">
    <source>
        <dbReference type="ARBA" id="ARBA00023235"/>
    </source>
</evidence>
<feature type="active site" description="Proton acceptor" evidence="9">
    <location>
        <position position="225"/>
    </location>
</feature>
<evidence type="ECO:0000256" key="5">
    <source>
        <dbReference type="ARBA" id="ARBA00022605"/>
    </source>
</evidence>
<keyword evidence="4 9" id="KW-0963">Cytoplasm</keyword>
<gene>
    <name evidence="9" type="primary">dapF</name>
    <name evidence="11" type="ORF">C0081_15715</name>
</gene>
<evidence type="ECO:0000256" key="4">
    <source>
        <dbReference type="ARBA" id="ARBA00022490"/>
    </source>
</evidence>
<name>A0A2N5XPA9_9HYPH</name>
<evidence type="ECO:0000313" key="12">
    <source>
        <dbReference type="Proteomes" id="UP000234881"/>
    </source>
</evidence>
<sequence length="297" mass="32168">MASHVQFLKMNGLGNAFIVIDARKTMPQLGADAVRSLANAQTGPGCDQFITLEASPAGADVFMRIHNADGGEVEACGNATRCIGRLLLAETGKTVVSVETVVGVLTAYRGDSQDMVMVDMGVPKFGWQDIPLSEPFEDTRAIELQVGPIDAPILHSPSVVNVGNPHAIFWVKNDVESYGLEANGPMLENHMIFPDRANISLAQVHNSKELTLKVWERGVGLTRACGTAACAAAVAAHRNRFTERKVLVHLPGGDLTIEWREADEHILMTGSTELEYVGDISLDDLTWRKLPDQDRVG</sequence>
<dbReference type="PANTHER" id="PTHR31689:SF0">
    <property type="entry name" value="DIAMINOPIMELATE EPIMERASE"/>
    <property type="match status" value="1"/>
</dbReference>
<dbReference type="NCBIfam" id="TIGR00652">
    <property type="entry name" value="DapF"/>
    <property type="match status" value="1"/>
</dbReference>
<dbReference type="Gene3D" id="3.10.310.10">
    <property type="entry name" value="Diaminopimelate Epimerase, Chain A, domain 1"/>
    <property type="match status" value="2"/>
</dbReference>
<comment type="function">
    <text evidence="9">Catalyzes the stereoinversion of LL-2,6-diaminopimelate (L,L-DAP) to meso-diaminopimelate (meso-DAP), a precursor of L-lysine and an essential component of the bacterial peptidoglycan.</text>
</comment>
<feature type="binding site" evidence="9">
    <location>
        <position position="15"/>
    </location>
    <ligand>
        <name>substrate</name>
    </ligand>
</feature>
<reference evidence="11 12" key="1">
    <citation type="submission" date="2018-01" db="EMBL/GenBank/DDBJ databases">
        <title>The draft genome sequence of Cohaesibacter sp. H1304.</title>
        <authorList>
            <person name="Wang N.-N."/>
            <person name="Du Z.-J."/>
        </authorList>
    </citation>
    <scope>NUCLEOTIDE SEQUENCE [LARGE SCALE GENOMIC DNA]</scope>
    <source>
        <strain evidence="11 12">H1304</strain>
    </source>
</reference>
<comment type="caution">
    <text evidence="11">The sequence shown here is derived from an EMBL/GenBank/DDBJ whole genome shotgun (WGS) entry which is preliminary data.</text>
</comment>
<dbReference type="HAMAP" id="MF_00197">
    <property type="entry name" value="DAP_epimerase"/>
    <property type="match status" value="1"/>
</dbReference>
<evidence type="ECO:0000256" key="1">
    <source>
        <dbReference type="ARBA" id="ARBA00005196"/>
    </source>
</evidence>
<dbReference type="SUPFAM" id="SSF54506">
    <property type="entry name" value="Diaminopimelate epimerase-like"/>
    <property type="match status" value="2"/>
</dbReference>
<dbReference type="UniPathway" id="UPA00034">
    <property type="reaction ID" value="UER00025"/>
</dbReference>
<dbReference type="EMBL" id="PKUQ01000031">
    <property type="protein sequence ID" value="PLW76333.1"/>
    <property type="molecule type" value="Genomic_DNA"/>
</dbReference>
<comment type="pathway">
    <text evidence="1 9">Amino-acid biosynthesis; L-lysine biosynthesis via DAP pathway; DL-2,6-diaminopimelate from LL-2,6-diaminopimelate: step 1/1.</text>
</comment>
<dbReference type="PANTHER" id="PTHR31689">
    <property type="entry name" value="DIAMINOPIMELATE EPIMERASE, CHLOROPLASTIC"/>
    <property type="match status" value="1"/>
</dbReference>
<evidence type="ECO:0000256" key="3">
    <source>
        <dbReference type="ARBA" id="ARBA00013080"/>
    </source>
</evidence>
<accession>A0A2N5XPA9</accession>
<feature type="binding site" evidence="9">
    <location>
        <position position="48"/>
    </location>
    <ligand>
        <name>substrate</name>
    </ligand>
</feature>
<keyword evidence="12" id="KW-1185">Reference proteome</keyword>
<keyword evidence="7 9" id="KW-0413">Isomerase</keyword>
<feature type="active site" description="Proton donor" evidence="9">
    <location>
        <position position="76"/>
    </location>
</feature>
<keyword evidence="6 9" id="KW-0457">Lysine biosynthesis</keyword>
<feature type="site" description="Could be important to modulate the pK values of the two catalytic cysteine residues" evidence="9">
    <location>
        <position position="216"/>
    </location>
</feature>
<feature type="site" description="Could be important to modulate the pK values of the two catalytic cysteine residues" evidence="9">
    <location>
        <position position="166"/>
    </location>
</feature>
<evidence type="ECO:0000256" key="6">
    <source>
        <dbReference type="ARBA" id="ARBA00023154"/>
    </source>
</evidence>
<protein>
    <recommendedName>
        <fullName evidence="3 9">Diaminopimelate epimerase</fullName>
        <shortName evidence="9">DAP epimerase</shortName>
        <ecNumber evidence="3 9">5.1.1.7</ecNumber>
    </recommendedName>
    <alternativeName>
        <fullName evidence="9">PLP-independent amino acid racemase</fullName>
    </alternativeName>
</protein>
<evidence type="ECO:0000313" key="11">
    <source>
        <dbReference type="EMBL" id="PLW76333.1"/>
    </source>
</evidence>
<feature type="binding site" evidence="9">
    <location>
        <begin position="77"/>
        <end position="78"/>
    </location>
    <ligand>
        <name>substrate</name>
    </ligand>
</feature>
<dbReference type="Pfam" id="PF01678">
    <property type="entry name" value="DAP_epimerase"/>
    <property type="match status" value="2"/>
</dbReference>
<feature type="active site" evidence="10">
    <location>
        <position position="76"/>
    </location>
</feature>
<dbReference type="PROSITE" id="PS01326">
    <property type="entry name" value="DAP_EPIMERASE"/>
    <property type="match status" value="1"/>
</dbReference>
<dbReference type="AlphaFoldDB" id="A0A2N5XPA9"/>
<dbReference type="GO" id="GO:0008837">
    <property type="term" value="F:diaminopimelate epimerase activity"/>
    <property type="evidence" value="ECO:0007669"/>
    <property type="project" value="UniProtKB-UniRule"/>
</dbReference>
<feature type="binding site" evidence="9">
    <location>
        <position position="198"/>
    </location>
    <ligand>
        <name>substrate</name>
    </ligand>
</feature>
<comment type="similarity">
    <text evidence="2 9">Belongs to the diaminopimelate epimerase family.</text>
</comment>
<feature type="binding site" evidence="9">
    <location>
        <begin position="226"/>
        <end position="227"/>
    </location>
    <ligand>
        <name>substrate</name>
    </ligand>
</feature>
<evidence type="ECO:0000256" key="10">
    <source>
        <dbReference type="PROSITE-ProRule" id="PRU10125"/>
    </source>
</evidence>
<dbReference type="RefSeq" id="WP_101534767.1">
    <property type="nucleotide sequence ID" value="NZ_PKUQ01000031.1"/>
</dbReference>
<feature type="binding site" evidence="9">
    <location>
        <position position="164"/>
    </location>
    <ligand>
        <name>substrate</name>
    </ligand>
</feature>
<dbReference type="InterPro" id="IPR001653">
    <property type="entry name" value="DAP_epimerase_DapF"/>
</dbReference>
<keyword evidence="5 9" id="KW-0028">Amino-acid biosynthesis</keyword>
<comment type="catalytic activity">
    <reaction evidence="8 9">
        <text>(2S,6S)-2,6-diaminopimelate = meso-2,6-diaminopimelate</text>
        <dbReference type="Rhea" id="RHEA:15393"/>
        <dbReference type="ChEBI" id="CHEBI:57609"/>
        <dbReference type="ChEBI" id="CHEBI:57791"/>
        <dbReference type="EC" id="5.1.1.7"/>
    </reaction>
</comment>
<proteinExistence type="inferred from homology"/>
<organism evidence="11 12">
    <name type="scientific">Cohaesibacter celericrescens</name>
    <dbReference type="NCBI Taxonomy" id="2067669"/>
    <lineage>
        <taxon>Bacteria</taxon>
        <taxon>Pseudomonadati</taxon>
        <taxon>Pseudomonadota</taxon>
        <taxon>Alphaproteobacteria</taxon>
        <taxon>Hyphomicrobiales</taxon>
        <taxon>Cohaesibacteraceae</taxon>
    </lineage>
</organism>
<comment type="subunit">
    <text evidence="9">Homodimer.</text>
</comment>
<evidence type="ECO:0000256" key="8">
    <source>
        <dbReference type="ARBA" id="ARBA00051712"/>
    </source>
</evidence>
<feature type="binding site" evidence="9">
    <location>
        <begin position="216"/>
        <end position="217"/>
    </location>
    <ligand>
        <name>substrate</name>
    </ligand>
</feature>
<dbReference type="OrthoDB" id="9805408at2"/>
<evidence type="ECO:0000256" key="9">
    <source>
        <dbReference type="HAMAP-Rule" id="MF_00197"/>
    </source>
</evidence>